<keyword evidence="8" id="KW-1185">Reference proteome</keyword>
<sequence length="222" mass="24536">MEKSNGAGDGQAALGLSIPKTPSSHSSAAGGNASPPLIERPTKQVPVFPHFLPNELEPLAWIAGKWIVHEPGVVRYPTMKADFKYSERIEFTFGGQKMLDYKAESWNPAIGPTALMHREVGFLRIKPGSTDVALVIAHNFGVSEILEGKVSENSMWLMTSGISRMAFAAEPAVVANRRTFTFDPATEELEHVMEMQTTRTALTEHLRIKYKRDTHQVPDAHK</sequence>
<proteinExistence type="inferred from homology"/>
<dbReference type="AlphaFoldDB" id="A0A1W0X9S0"/>
<reference evidence="8" key="1">
    <citation type="submission" date="2017-01" db="EMBL/GenBank/DDBJ databases">
        <title>Comparative genomics of anhydrobiosis in the tardigrade Hypsibius dujardini.</title>
        <authorList>
            <person name="Yoshida Y."/>
            <person name="Koutsovoulos G."/>
            <person name="Laetsch D."/>
            <person name="Stevens L."/>
            <person name="Kumar S."/>
            <person name="Horikawa D."/>
            <person name="Ishino K."/>
            <person name="Komine S."/>
            <person name="Tomita M."/>
            <person name="Blaxter M."/>
            <person name="Arakawa K."/>
        </authorList>
    </citation>
    <scope>NUCLEOTIDE SEQUENCE [LARGE SCALE GENOMIC DNA]</scope>
    <source>
        <strain evidence="8">Z151</strain>
    </source>
</reference>
<dbReference type="EMBL" id="MTYJ01000007">
    <property type="protein sequence ID" value="OQV24243.1"/>
    <property type="molecule type" value="Genomic_DNA"/>
</dbReference>
<dbReference type="InterPro" id="IPR014878">
    <property type="entry name" value="THAP4-like_heme-bd"/>
</dbReference>
<accession>A0A1W0X9S0</accession>
<feature type="domain" description="THAP4-like heme-binding" evidence="6">
    <location>
        <begin position="55"/>
        <end position="212"/>
    </location>
</feature>
<dbReference type="OrthoDB" id="58529at2759"/>
<evidence type="ECO:0000256" key="4">
    <source>
        <dbReference type="ARBA" id="ARBA00045493"/>
    </source>
</evidence>
<dbReference type="CDD" id="cd07828">
    <property type="entry name" value="lipocalin_heme-bd-THAP4-like"/>
    <property type="match status" value="1"/>
</dbReference>
<dbReference type="PANTHER" id="PTHR15854:SF4">
    <property type="entry name" value="PEROXYNITRITE ISOMERASE THAP4"/>
    <property type="match status" value="1"/>
</dbReference>
<comment type="catalytic activity">
    <reaction evidence="3">
        <text>peroxynitrite = nitrate</text>
        <dbReference type="Rhea" id="RHEA:63116"/>
        <dbReference type="ChEBI" id="CHEBI:17632"/>
        <dbReference type="ChEBI" id="CHEBI:25941"/>
    </reaction>
    <physiologicalReaction direction="left-to-right" evidence="3">
        <dbReference type="Rhea" id="RHEA:63117"/>
    </physiologicalReaction>
</comment>
<feature type="region of interest" description="Disordered" evidence="5">
    <location>
        <begin position="1"/>
        <end position="39"/>
    </location>
</feature>
<feature type="compositionally biased region" description="Low complexity" evidence="5">
    <location>
        <begin position="22"/>
        <end position="36"/>
    </location>
</feature>
<comment type="function">
    <text evidence="4">Secreted heat soluble protein acting as a molecular shield in water-deficient condition. Tardigrade-specific intrinsically disordered proteins (TDPs) are essential for desiccation tolerance by forming non-crystalline amorphous solids upon desiccation, and this vitrified state mirrors their protective capabilities.</text>
</comment>
<protein>
    <submittedName>
        <fullName evidence="7">THAP domain-containing protein 4</fullName>
    </submittedName>
</protein>
<dbReference type="InterPro" id="IPR012674">
    <property type="entry name" value="Calycin"/>
</dbReference>
<dbReference type="Proteomes" id="UP000192578">
    <property type="component" value="Unassembled WGS sequence"/>
</dbReference>
<name>A0A1W0X9S0_HYPEX</name>
<dbReference type="Pfam" id="PF08768">
    <property type="entry name" value="THAP4_heme-bd"/>
    <property type="match status" value="1"/>
</dbReference>
<dbReference type="PANTHER" id="PTHR15854">
    <property type="entry name" value="THAP4 PROTEIN"/>
    <property type="match status" value="1"/>
</dbReference>
<comment type="caution">
    <text evidence="7">The sequence shown here is derived from an EMBL/GenBank/DDBJ whole genome shotgun (WGS) entry which is preliminary data.</text>
</comment>
<evidence type="ECO:0000313" key="7">
    <source>
        <dbReference type="EMBL" id="OQV24243.1"/>
    </source>
</evidence>
<dbReference type="Gene3D" id="2.40.128.20">
    <property type="match status" value="1"/>
</dbReference>
<evidence type="ECO:0000256" key="3">
    <source>
        <dbReference type="ARBA" id="ARBA00036993"/>
    </source>
</evidence>
<evidence type="ECO:0000256" key="2">
    <source>
        <dbReference type="ARBA" id="ARBA00023016"/>
    </source>
</evidence>
<organism evidence="7 8">
    <name type="scientific">Hypsibius exemplaris</name>
    <name type="common">Freshwater tardigrade</name>
    <dbReference type="NCBI Taxonomy" id="2072580"/>
    <lineage>
        <taxon>Eukaryota</taxon>
        <taxon>Metazoa</taxon>
        <taxon>Ecdysozoa</taxon>
        <taxon>Tardigrada</taxon>
        <taxon>Eutardigrada</taxon>
        <taxon>Parachela</taxon>
        <taxon>Hypsibioidea</taxon>
        <taxon>Hypsibiidae</taxon>
        <taxon>Hypsibius</taxon>
    </lineage>
</organism>
<evidence type="ECO:0000256" key="5">
    <source>
        <dbReference type="SAM" id="MobiDB-lite"/>
    </source>
</evidence>
<comment type="similarity">
    <text evidence="1">Belongs to the Secretory-abundant heat soluble protein (SAHS) family.</text>
</comment>
<evidence type="ECO:0000313" key="8">
    <source>
        <dbReference type="Proteomes" id="UP000192578"/>
    </source>
</evidence>
<evidence type="ECO:0000256" key="1">
    <source>
        <dbReference type="ARBA" id="ARBA00006119"/>
    </source>
</evidence>
<evidence type="ECO:0000259" key="6">
    <source>
        <dbReference type="Pfam" id="PF08768"/>
    </source>
</evidence>
<dbReference type="InterPro" id="IPR045165">
    <property type="entry name" value="Nitrobindin"/>
</dbReference>
<keyword evidence="2" id="KW-0346">Stress response</keyword>
<gene>
    <name evidence="7" type="ORF">BV898_01785</name>
</gene>
<dbReference type="SUPFAM" id="SSF50814">
    <property type="entry name" value="Lipocalins"/>
    <property type="match status" value="1"/>
</dbReference>